<dbReference type="STRING" id="35608.A0A2U1N4K4"/>
<feature type="domain" description="DUF6469" evidence="8">
    <location>
        <begin position="79"/>
        <end position="199"/>
    </location>
</feature>
<dbReference type="Pfam" id="PF20073">
    <property type="entry name" value="DUF6469"/>
    <property type="match status" value="1"/>
</dbReference>
<keyword evidence="3 9" id="KW-0347">Helicase</keyword>
<dbReference type="InterPro" id="IPR041677">
    <property type="entry name" value="DNA2/NAM7_AAA_11"/>
</dbReference>
<evidence type="ECO:0000259" key="8">
    <source>
        <dbReference type="Pfam" id="PF20073"/>
    </source>
</evidence>
<dbReference type="GO" id="GO:0004386">
    <property type="term" value="F:helicase activity"/>
    <property type="evidence" value="ECO:0007669"/>
    <property type="project" value="UniProtKB-KW"/>
</dbReference>
<dbReference type="Gene3D" id="3.40.50.300">
    <property type="entry name" value="P-loop containing nucleotide triphosphate hydrolases"/>
    <property type="match status" value="3"/>
</dbReference>
<dbReference type="InterPro" id="IPR014016">
    <property type="entry name" value="UvrD-like_ATP-bd"/>
</dbReference>
<dbReference type="Pfam" id="PF00580">
    <property type="entry name" value="UvrD-helicase"/>
    <property type="match status" value="1"/>
</dbReference>
<dbReference type="EMBL" id="PKPP01003629">
    <property type="protein sequence ID" value="PWA68458.1"/>
    <property type="molecule type" value="Genomic_DNA"/>
</dbReference>
<dbReference type="Gene3D" id="1.10.10.160">
    <property type="match status" value="1"/>
</dbReference>
<sequence>MEGGSLGDVVEDQNKEFIKMLFSWSLDDIFNEQLYKNEVENIPLTFVCEEHYFDSFVYPLLEETRSELASSMEIMYRSPFAEISSFNESKCGENMVYDVSVGPWKNPFSERGKDAYQTLPGDLLVLVDGKPESISDLRRVGRTWALSSVKSNGDDSTSLTIKVKASKPIEFQEGMFAVFVMNITTQKRIWNSLHIHRNLNIIKEVLYSHSAVKENCNICSFGYHSTISQRYDQHLLVNLNESQRAAIMVALCKTQCCHGSSVEQIWGPPGTGKTMKVSVLLFILSQMNHRTLACAPTNVAIVQLASRLLSLVRESFKITTASGDYFCPVGDVVLFGTKERLNVSTDIEEIYLEYRVKRLVECLGPVTGWKHCIRSMINLLENYVSEYYIFLENELLKEKQQEVKSFIEFVRDRFSCCALPLRRCIIKFCTHISRSFIGEYNFQNMISLLDNLSSLESLLFHENVVLEELQELFTLEPMQDDRSSISYVRSMSLSVLTTLQQSLDELTLPSFSNKYAITQFCFERASVIFCTTSSSHKLHAVNMEPLDILVIDEAAQLKEAESIIPLQLPGLKHAILIGDEQQLPTVVNSNNQIQDAPNVLSISHEKTYLSGPMFGSYSFINVVGGREEKDDNGRSRRNMVEVAIVLKIVQNLYRCVHIAWKDSKQTLTIGVISPYAAQVISIQEKLAYKYDKLDGFSVKVKSVDGFQGAEEDISVMQEIASLFDADSDECLKMTIIAAKKELDQLDDLVNGNSVLFKHAKWKVLFSDDFRRSFGKLMGSRLKKLVLNLLLKLSSGWRPKNKSVDLCCETSSQILKQFKVEGLYVICTIDIIKEVNYIQVLKVWDILALEEIPKLKKRLESFYSLSRGVVSHLLSGKEVDLPMQVTDEQMDIISSRKSSFITGRSGTGKTTVLTTKLFQHEHKFRIASDGIYEGESSQFRGAEVVNDHQGSKMSGLRQLFVTVSPHLCYAVKQNVSHLTSISNNGNSLAEINLDDTDVITTDISNNGNSLAEINLDDTDVITTEFNDIPDTLTNIPIKSYPLVITFQKFLMMLDGTLGNSFFNRFLEAREGSHGNMISSRSVALQTFMRLKEVTFDRFCSVYWPHFNSDLTKKLDCSKVFTKIISHIKGGLQAGECSDGRLSCESYSLLAESRSSTLIKENREIVYKLFQAYEKMKTNRGDFDLGDFVNDIHHRLKSGKYGGDQMDFVYIDEVQDLSMRQISLFKYISQNVDEGFIFAGDTAQTIARGIDFRFQEIRHLFYKEFISTRTSGKQERAQSVIDILYCYFVHSIDKLEPETSLISGEAPVLLESGKDENAIVTIFGGSGSVGEVVGFGAEQVILVRDERAKTEIFEYVGRQALVLTILECKGLEFHTYDWLDEKLPQSFPTFTEARHGLLCSELKQLYVAITRTRQRLWICENKEELSKPMFDYWKMKGLVQTRKLDDSVAQAMRVVSSPQEWRERGKKFFYENNFVMATMCFERAGETMWEKLAKASGLRASADQMRGTNHEAFTSYVREAAGIFESIGKLESAAECYCDLGEYERAGKIYLSKCGKIEAAAECFTLSGCYSDAAEAYAKGNMFSNCLSVCTKGKLFDKGMQYTEYWKEHVNVRSKEMLKIEQEFLENCALDYHEHNDPKSMMKFVRAFCSMKSKREFLGSLGRLDYLLSLEEESGNLLEAVELARSLGDVIKEADLLEKAGNFVEAAFLVISHLYVNSLWGNGNKGWPLKQFPQKEEYCDKVKSLAEKGSYSLYDFVCRELKVLSAQRSSLTELKKDLDASLKTNSLTGKILSIRKILDAHFLLSSSKYEWEDELPIDINKHCEDKMFQNRVSVRTLVYYWNLWKENVCRVFHKEELNKHDGHFGFCLFYFGVRKHCVNGNKVYQLLNKDAHWIRNTGHKGLRRNGECLTIDFMELVLAIQSYWESELLFMGIKVLKTLEGLHKLKSNGSAFHQGISLLHICDVSHFLFSCKYLNLTPPFDKMVVSYLQNCKGYFDLMFPLDWRRSMSEDLISLRTTDLSDNLLHGFVFRNVDIMDDLDYWNIGRNIRSNLQAYH</sequence>
<evidence type="ECO:0000259" key="5">
    <source>
        <dbReference type="Pfam" id="PF00580"/>
    </source>
</evidence>
<dbReference type="Proteomes" id="UP000245207">
    <property type="component" value="Unassembled WGS sequence"/>
</dbReference>
<dbReference type="SUPFAM" id="SSF52540">
    <property type="entry name" value="P-loop containing nucleoside triphosphate hydrolases"/>
    <property type="match status" value="2"/>
</dbReference>
<accession>A0A2U1N4K4</accession>
<feature type="domain" description="UvrD-like helicase ATP-binding" evidence="5">
    <location>
        <begin position="1155"/>
        <end position="1244"/>
    </location>
</feature>
<evidence type="ECO:0000259" key="7">
    <source>
        <dbReference type="Pfam" id="PF13087"/>
    </source>
</evidence>
<comment type="caution">
    <text evidence="9">The sequence shown here is derived from an EMBL/GenBank/DDBJ whole genome shotgun (WGS) entry which is preliminary data.</text>
</comment>
<dbReference type="PANTHER" id="PTHR21529">
    <property type="entry name" value="MAMMARY TURMOR VIRUS RECEPTOR HOMOLOG 1, 2 MTVR1, 2"/>
    <property type="match status" value="1"/>
</dbReference>
<dbReference type="Pfam" id="PF13087">
    <property type="entry name" value="AAA_12"/>
    <property type="match status" value="1"/>
</dbReference>
<dbReference type="InterPro" id="IPR047187">
    <property type="entry name" value="SF1_C_Upf1"/>
</dbReference>
<name>A0A2U1N4K4_ARTAN</name>
<protein>
    <submittedName>
        <fullName evidence="9">UvrD-like Helicase, ATP-binding domain-containing protein</fullName>
    </submittedName>
</protein>
<evidence type="ECO:0000313" key="9">
    <source>
        <dbReference type="EMBL" id="PWA68458.1"/>
    </source>
</evidence>
<evidence type="ECO:0000313" key="10">
    <source>
        <dbReference type="Proteomes" id="UP000245207"/>
    </source>
</evidence>
<feature type="domain" description="DNA2/NAM7 helicase-like C-terminal" evidence="7">
    <location>
        <begin position="590"/>
        <end position="716"/>
    </location>
</feature>
<keyword evidence="10" id="KW-1185">Reference proteome</keyword>
<dbReference type="OrthoDB" id="3156807at2759"/>
<keyword evidence="2" id="KW-0378">Hydrolase</keyword>
<dbReference type="GO" id="GO:0005524">
    <property type="term" value="F:ATP binding"/>
    <property type="evidence" value="ECO:0007669"/>
    <property type="project" value="UniProtKB-KW"/>
</dbReference>
<dbReference type="InterPro" id="IPR039904">
    <property type="entry name" value="TRANK1"/>
</dbReference>
<reference evidence="9 10" key="1">
    <citation type="journal article" date="2018" name="Mol. Plant">
        <title>The genome of Artemisia annua provides insight into the evolution of Asteraceae family and artemisinin biosynthesis.</title>
        <authorList>
            <person name="Shen Q."/>
            <person name="Zhang L."/>
            <person name="Liao Z."/>
            <person name="Wang S."/>
            <person name="Yan T."/>
            <person name="Shi P."/>
            <person name="Liu M."/>
            <person name="Fu X."/>
            <person name="Pan Q."/>
            <person name="Wang Y."/>
            <person name="Lv Z."/>
            <person name="Lu X."/>
            <person name="Zhang F."/>
            <person name="Jiang W."/>
            <person name="Ma Y."/>
            <person name="Chen M."/>
            <person name="Hao X."/>
            <person name="Li L."/>
            <person name="Tang Y."/>
            <person name="Lv G."/>
            <person name="Zhou Y."/>
            <person name="Sun X."/>
            <person name="Brodelius P.E."/>
            <person name="Rose J.K.C."/>
            <person name="Tang K."/>
        </authorList>
    </citation>
    <scope>NUCLEOTIDE SEQUENCE [LARGE SCALE GENOMIC DNA]</scope>
    <source>
        <strain evidence="10">cv. Huhao1</strain>
        <tissue evidence="9">Leaf</tissue>
    </source>
</reference>
<dbReference type="InterPro" id="IPR013986">
    <property type="entry name" value="DExx_box_DNA_helicase_dom_sf"/>
</dbReference>
<organism evidence="9 10">
    <name type="scientific">Artemisia annua</name>
    <name type="common">Sweet wormwood</name>
    <dbReference type="NCBI Taxonomy" id="35608"/>
    <lineage>
        <taxon>Eukaryota</taxon>
        <taxon>Viridiplantae</taxon>
        <taxon>Streptophyta</taxon>
        <taxon>Embryophyta</taxon>
        <taxon>Tracheophyta</taxon>
        <taxon>Spermatophyta</taxon>
        <taxon>Magnoliopsida</taxon>
        <taxon>eudicotyledons</taxon>
        <taxon>Gunneridae</taxon>
        <taxon>Pentapetalae</taxon>
        <taxon>asterids</taxon>
        <taxon>campanulids</taxon>
        <taxon>Asterales</taxon>
        <taxon>Asteraceae</taxon>
        <taxon>Asteroideae</taxon>
        <taxon>Anthemideae</taxon>
        <taxon>Artemisiinae</taxon>
        <taxon>Artemisia</taxon>
    </lineage>
</organism>
<feature type="domain" description="DNA2/NAM7 helicase helicase" evidence="6">
    <location>
        <begin position="238"/>
        <end position="589"/>
    </location>
</feature>
<dbReference type="InterPro" id="IPR045529">
    <property type="entry name" value="DUF6469"/>
</dbReference>
<evidence type="ECO:0000256" key="2">
    <source>
        <dbReference type="ARBA" id="ARBA00022801"/>
    </source>
</evidence>
<dbReference type="PANTHER" id="PTHR21529:SF4">
    <property type="entry name" value="TPR AND ANKYRIN REPEAT-CONTAINING PROTEIN 1"/>
    <property type="match status" value="1"/>
</dbReference>
<evidence type="ECO:0000256" key="1">
    <source>
        <dbReference type="ARBA" id="ARBA00022741"/>
    </source>
</evidence>
<evidence type="ECO:0000256" key="3">
    <source>
        <dbReference type="ARBA" id="ARBA00022806"/>
    </source>
</evidence>
<gene>
    <name evidence="9" type="ORF">CTI12_AA308400</name>
</gene>
<dbReference type="InterPro" id="IPR027417">
    <property type="entry name" value="P-loop_NTPase"/>
</dbReference>
<dbReference type="GO" id="GO:0016787">
    <property type="term" value="F:hydrolase activity"/>
    <property type="evidence" value="ECO:0007669"/>
    <property type="project" value="UniProtKB-KW"/>
</dbReference>
<evidence type="ECO:0000259" key="6">
    <source>
        <dbReference type="Pfam" id="PF13086"/>
    </source>
</evidence>
<dbReference type="InterPro" id="IPR041679">
    <property type="entry name" value="DNA2/NAM7-like_C"/>
</dbReference>
<keyword evidence="1" id="KW-0547">Nucleotide-binding</keyword>
<dbReference type="CDD" id="cd18808">
    <property type="entry name" value="SF1_C_Upf1"/>
    <property type="match status" value="1"/>
</dbReference>
<proteinExistence type="predicted"/>
<keyword evidence="4 9" id="KW-0067">ATP-binding</keyword>
<evidence type="ECO:0000256" key="4">
    <source>
        <dbReference type="ARBA" id="ARBA00022840"/>
    </source>
</evidence>
<dbReference type="Pfam" id="PF13086">
    <property type="entry name" value="AAA_11"/>
    <property type="match status" value="1"/>
</dbReference>